<accession>A0A9J6GCL2</accession>
<evidence type="ECO:0000313" key="1">
    <source>
        <dbReference type="EMBL" id="KAH9373213.1"/>
    </source>
</evidence>
<protein>
    <submittedName>
        <fullName evidence="1">Uncharacterized protein</fullName>
    </submittedName>
</protein>
<dbReference type="Proteomes" id="UP000821853">
    <property type="component" value="Chromosome 4"/>
</dbReference>
<evidence type="ECO:0000313" key="2">
    <source>
        <dbReference type="Proteomes" id="UP000821853"/>
    </source>
</evidence>
<reference evidence="1 2" key="1">
    <citation type="journal article" date="2020" name="Cell">
        <title>Large-Scale Comparative Analyses of Tick Genomes Elucidate Their Genetic Diversity and Vector Capacities.</title>
        <authorList>
            <consortium name="Tick Genome and Microbiome Consortium (TIGMIC)"/>
            <person name="Jia N."/>
            <person name="Wang J."/>
            <person name="Shi W."/>
            <person name="Du L."/>
            <person name="Sun Y."/>
            <person name="Zhan W."/>
            <person name="Jiang J.F."/>
            <person name="Wang Q."/>
            <person name="Zhang B."/>
            <person name="Ji P."/>
            <person name="Bell-Sakyi L."/>
            <person name="Cui X.M."/>
            <person name="Yuan T.T."/>
            <person name="Jiang B.G."/>
            <person name="Yang W.F."/>
            <person name="Lam T.T."/>
            <person name="Chang Q.C."/>
            <person name="Ding S.J."/>
            <person name="Wang X.J."/>
            <person name="Zhu J.G."/>
            <person name="Ruan X.D."/>
            <person name="Zhao L."/>
            <person name="Wei J.T."/>
            <person name="Ye R.Z."/>
            <person name="Que T.C."/>
            <person name="Du C.H."/>
            <person name="Zhou Y.H."/>
            <person name="Cheng J.X."/>
            <person name="Dai P.F."/>
            <person name="Guo W.B."/>
            <person name="Han X.H."/>
            <person name="Huang E.J."/>
            <person name="Li L.F."/>
            <person name="Wei W."/>
            <person name="Gao Y.C."/>
            <person name="Liu J.Z."/>
            <person name="Shao H.Z."/>
            <person name="Wang X."/>
            <person name="Wang C.C."/>
            <person name="Yang T.C."/>
            <person name="Huo Q.B."/>
            <person name="Li W."/>
            <person name="Chen H.Y."/>
            <person name="Chen S.E."/>
            <person name="Zhou L.G."/>
            <person name="Ni X.B."/>
            <person name="Tian J.H."/>
            <person name="Sheng Y."/>
            <person name="Liu T."/>
            <person name="Pan Y.S."/>
            <person name="Xia L.Y."/>
            <person name="Li J."/>
            <person name="Zhao F."/>
            <person name="Cao W.C."/>
        </authorList>
    </citation>
    <scope>NUCLEOTIDE SEQUENCE [LARGE SCALE GENOMIC DNA]</scope>
    <source>
        <strain evidence="1">HaeL-2018</strain>
    </source>
</reference>
<dbReference type="AlphaFoldDB" id="A0A9J6GCL2"/>
<organism evidence="1 2">
    <name type="scientific">Haemaphysalis longicornis</name>
    <name type="common">Bush tick</name>
    <dbReference type="NCBI Taxonomy" id="44386"/>
    <lineage>
        <taxon>Eukaryota</taxon>
        <taxon>Metazoa</taxon>
        <taxon>Ecdysozoa</taxon>
        <taxon>Arthropoda</taxon>
        <taxon>Chelicerata</taxon>
        <taxon>Arachnida</taxon>
        <taxon>Acari</taxon>
        <taxon>Parasitiformes</taxon>
        <taxon>Ixodida</taxon>
        <taxon>Ixodoidea</taxon>
        <taxon>Ixodidae</taxon>
        <taxon>Haemaphysalinae</taxon>
        <taxon>Haemaphysalis</taxon>
    </lineage>
</organism>
<sequence>MAVAGAEARRLENPLPPVYFQTRRFPAPAELGPGDTARRITDLSVVYGFIVIAPVAVKRIADEKSVGMKVVA</sequence>
<proteinExistence type="predicted"/>
<dbReference type="EMBL" id="JABSTR010000006">
    <property type="protein sequence ID" value="KAH9373213.1"/>
    <property type="molecule type" value="Genomic_DNA"/>
</dbReference>
<dbReference type="OrthoDB" id="10465730at2759"/>
<name>A0A9J6GCL2_HAELO</name>
<gene>
    <name evidence="1" type="ORF">HPB48_004958</name>
</gene>
<dbReference type="VEuPathDB" id="VectorBase:HLOH_060581"/>
<comment type="caution">
    <text evidence="1">The sequence shown here is derived from an EMBL/GenBank/DDBJ whole genome shotgun (WGS) entry which is preliminary data.</text>
</comment>
<keyword evidence="2" id="KW-1185">Reference proteome</keyword>